<reference evidence="1 2" key="1">
    <citation type="submission" date="2019-07" db="EMBL/GenBank/DDBJ databases">
        <title>Whole genome shotgun sequence of Novosphingobium sediminis NBRC 106119.</title>
        <authorList>
            <person name="Hosoyama A."/>
            <person name="Uohara A."/>
            <person name="Ohji S."/>
            <person name="Ichikawa N."/>
        </authorList>
    </citation>
    <scope>NUCLEOTIDE SEQUENCE [LARGE SCALE GENOMIC DNA]</scope>
    <source>
        <strain evidence="1 2">NBRC 106119</strain>
    </source>
</reference>
<protein>
    <recommendedName>
        <fullName evidence="3">Sel1 repeat family protein</fullName>
    </recommendedName>
</protein>
<dbReference type="EMBL" id="BJYR01000005">
    <property type="protein sequence ID" value="GEN98926.1"/>
    <property type="molecule type" value="Genomic_DNA"/>
</dbReference>
<keyword evidence="2" id="KW-1185">Reference proteome</keyword>
<organism evidence="1 2">
    <name type="scientific">Novosphingobium sediminis</name>
    <dbReference type="NCBI Taxonomy" id="707214"/>
    <lineage>
        <taxon>Bacteria</taxon>
        <taxon>Pseudomonadati</taxon>
        <taxon>Pseudomonadota</taxon>
        <taxon>Alphaproteobacteria</taxon>
        <taxon>Sphingomonadales</taxon>
        <taxon>Sphingomonadaceae</taxon>
        <taxon>Novosphingobium</taxon>
    </lineage>
</organism>
<name>A0A512AGY0_9SPHN</name>
<sequence length="142" mass="16140">MSERFDRLFSRAEAILDRRSIGLGMPILQALAHRRYGPAMLSLAARKTETGMRTSLGRINDASSPAGLMYRAYRQGEVNAAQNFALTLFYVGDLAGYRLWLQRAAKCGDEDAARELNRFEIRQPYPLARLTNRIRPFRRDGS</sequence>
<dbReference type="RefSeq" id="WP_147158294.1">
    <property type="nucleotide sequence ID" value="NZ_BJYR01000005.1"/>
</dbReference>
<evidence type="ECO:0000313" key="1">
    <source>
        <dbReference type="EMBL" id="GEN98926.1"/>
    </source>
</evidence>
<evidence type="ECO:0008006" key="3">
    <source>
        <dbReference type="Google" id="ProtNLM"/>
    </source>
</evidence>
<evidence type="ECO:0000313" key="2">
    <source>
        <dbReference type="Proteomes" id="UP000321464"/>
    </source>
</evidence>
<proteinExistence type="predicted"/>
<dbReference type="Proteomes" id="UP000321464">
    <property type="component" value="Unassembled WGS sequence"/>
</dbReference>
<dbReference type="OrthoDB" id="7506561at2"/>
<comment type="caution">
    <text evidence="1">The sequence shown here is derived from an EMBL/GenBank/DDBJ whole genome shotgun (WGS) entry which is preliminary data.</text>
</comment>
<gene>
    <name evidence="1" type="ORF">NSE01_07590</name>
</gene>
<accession>A0A512AGY0</accession>
<dbReference type="AlphaFoldDB" id="A0A512AGY0"/>